<evidence type="ECO:0000256" key="4">
    <source>
        <dbReference type="ARBA" id="ARBA00023136"/>
    </source>
</evidence>
<evidence type="ECO:0000256" key="3">
    <source>
        <dbReference type="ARBA" id="ARBA00022989"/>
    </source>
</evidence>
<evidence type="ECO:0000256" key="6">
    <source>
        <dbReference type="PROSITE-ProRule" id="PRU00284"/>
    </source>
</evidence>
<dbReference type="Gene3D" id="1.10.287.950">
    <property type="entry name" value="Methyl-accepting chemotaxis protein"/>
    <property type="match status" value="1"/>
</dbReference>
<protein>
    <submittedName>
        <fullName evidence="8">Methyl-accepting chemotaxis protein tlpB</fullName>
    </submittedName>
</protein>
<dbReference type="InterPro" id="IPR029151">
    <property type="entry name" value="Sensor-like_sf"/>
</dbReference>
<organism evidence="8 9">
    <name type="scientific">Ectopseudomonas oleovorans (strain CECT 5344)</name>
    <name type="common">Pseudomonas pseudoalcaligenes</name>
    <dbReference type="NCBI Taxonomy" id="1182590"/>
    <lineage>
        <taxon>Bacteria</taxon>
        <taxon>Pseudomonadati</taxon>
        <taxon>Pseudomonadota</taxon>
        <taxon>Gammaproteobacteria</taxon>
        <taxon>Pseudomonadales</taxon>
        <taxon>Pseudomonadaceae</taxon>
        <taxon>Ectopseudomonas</taxon>
    </lineage>
</organism>
<evidence type="ECO:0000313" key="8">
    <source>
        <dbReference type="EMBL" id="CDM40350.1"/>
    </source>
</evidence>
<evidence type="ECO:0000313" key="9">
    <source>
        <dbReference type="Proteomes" id="UP000032841"/>
    </source>
</evidence>
<reference evidence="8 9" key="1">
    <citation type="submission" date="2013-11" db="EMBL/GenBank/DDBJ databases">
        <title>Complete genome sequence of the cyanide-degrading bacterium Pseudomonas pseudoalcaligenes CECT 5344.</title>
        <authorList>
            <person name="Wibberg D."/>
            <person name="Puehler A."/>
            <person name="Schlueter A."/>
        </authorList>
    </citation>
    <scope>NUCLEOTIDE SEQUENCE [LARGE SCALE GENOMIC DNA]</scope>
    <source>
        <strain evidence="9">CECT 5344</strain>
    </source>
</reference>
<dbReference type="InterPro" id="IPR004089">
    <property type="entry name" value="MCPsignal_dom"/>
</dbReference>
<dbReference type="Pfam" id="PF00015">
    <property type="entry name" value="MCPsignal"/>
    <property type="match status" value="1"/>
</dbReference>
<dbReference type="GO" id="GO:0016020">
    <property type="term" value="C:membrane"/>
    <property type="evidence" value="ECO:0007669"/>
    <property type="project" value="UniProtKB-SubCell"/>
</dbReference>
<dbReference type="SUPFAM" id="SSF58104">
    <property type="entry name" value="Methyl-accepting chemotaxis protein (MCP) signaling domain"/>
    <property type="match status" value="1"/>
</dbReference>
<dbReference type="GO" id="GO:0007165">
    <property type="term" value="P:signal transduction"/>
    <property type="evidence" value="ECO:0007669"/>
    <property type="project" value="UniProtKB-KW"/>
</dbReference>
<dbReference type="SUPFAM" id="SSF103190">
    <property type="entry name" value="Sensory domain-like"/>
    <property type="match status" value="1"/>
</dbReference>
<dbReference type="Gene3D" id="3.30.450.20">
    <property type="entry name" value="PAS domain"/>
    <property type="match status" value="1"/>
</dbReference>
<dbReference type="EMBL" id="HG916826">
    <property type="protein sequence ID" value="CDM40350.1"/>
    <property type="molecule type" value="Genomic_DNA"/>
</dbReference>
<gene>
    <name evidence="8" type="ORF">BN5_1774</name>
</gene>
<comment type="subcellular location">
    <subcellularLocation>
        <location evidence="1">Membrane</location>
    </subcellularLocation>
</comment>
<name>W6QTY0_ECTO5</name>
<keyword evidence="5 6" id="KW-0807">Transducer</keyword>
<dbReference type="Pfam" id="PF22673">
    <property type="entry name" value="MCP-like_PDC_1"/>
    <property type="match status" value="1"/>
</dbReference>
<dbReference type="RefSeq" id="WP_003460563.1">
    <property type="nucleotide sequence ID" value="NZ_HG916826.1"/>
</dbReference>
<dbReference type="GO" id="GO:0006935">
    <property type="term" value="P:chemotaxis"/>
    <property type="evidence" value="ECO:0007669"/>
    <property type="project" value="UniProtKB-ARBA"/>
</dbReference>
<evidence type="ECO:0000256" key="2">
    <source>
        <dbReference type="ARBA" id="ARBA00022692"/>
    </source>
</evidence>
<keyword evidence="3" id="KW-1133">Transmembrane helix</keyword>
<dbReference type="eggNOG" id="COG0840">
    <property type="taxonomic scope" value="Bacteria"/>
</dbReference>
<dbReference type="OrthoDB" id="9806477at2"/>
<dbReference type="Proteomes" id="UP000032841">
    <property type="component" value="Chromosome"/>
</dbReference>
<keyword evidence="2" id="KW-0812">Transmembrane</keyword>
<dbReference type="SMART" id="SM00283">
    <property type="entry name" value="MA"/>
    <property type="match status" value="1"/>
</dbReference>
<dbReference type="PROSITE" id="PS50111">
    <property type="entry name" value="CHEMOTAXIS_TRANSDUC_2"/>
    <property type="match status" value="1"/>
</dbReference>
<feature type="domain" description="Methyl-accepting transducer" evidence="7">
    <location>
        <begin position="58"/>
        <end position="295"/>
    </location>
</feature>
<dbReference type="CDD" id="cd12914">
    <property type="entry name" value="PDC1_DGC_like"/>
    <property type="match status" value="1"/>
</dbReference>
<accession>W6QTY0</accession>
<sequence length="465" mass="49697">MLQLLRKPTRKAQDEATLDALFQQHDLTTRLPADYQWMVRLNDFSASLQQRIRASLGAAVGIAAHAPQLARIAAANQQSGQTLAQSSELIASASEQVTTTLDAELVPGAGEVARLSAEVSATLNQCQQSGQAVLRQVEVIDASEAQLAQVIQQLAGQLDEVSKVIGVIASISQQTNLLALNAAIEAARAGEHGRGFAVVAEEVRRLAGHTTDATGQVSGIIERFREGMQQLGSAGQHMNQAVADGRAGILAVSGGLDSTRQAMDRLDAQVGQIAAGTEQIGQAVRSINGDVQNIAQVAGELLGKAGQVLHHSKAVREDGDRLLAGLGDFRLEIHAAVRASVEQLAKRPELASDVTAAERLLADTLTRDSRFELFYLVDSRGVQISENVFAADVAHGEDASCRGRDWSQRPWFRAVAERMESHITQVYRSSATDDFCFTVSVPIVDERGQLLRVLGADVRLSALVA</sequence>
<dbReference type="PANTHER" id="PTHR32089">
    <property type="entry name" value="METHYL-ACCEPTING CHEMOTAXIS PROTEIN MCPB"/>
    <property type="match status" value="1"/>
</dbReference>
<evidence type="ECO:0000256" key="5">
    <source>
        <dbReference type="ARBA" id="ARBA00023224"/>
    </source>
</evidence>
<dbReference type="PANTHER" id="PTHR32089:SF41">
    <property type="entry name" value="METHYL-ACCEPTING CHEMOTAXIS PROTEIN"/>
    <property type="match status" value="1"/>
</dbReference>
<proteinExistence type="predicted"/>
<dbReference type="HOGENOM" id="CLU_000445_107_18_6"/>
<evidence type="ECO:0000256" key="1">
    <source>
        <dbReference type="ARBA" id="ARBA00004370"/>
    </source>
</evidence>
<dbReference type="KEGG" id="ppse:BN5_1774"/>
<evidence type="ECO:0000259" key="7">
    <source>
        <dbReference type="PROSITE" id="PS50111"/>
    </source>
</evidence>
<dbReference type="AlphaFoldDB" id="W6QTY0"/>
<keyword evidence="4" id="KW-0472">Membrane</keyword>